<dbReference type="EMBL" id="CP025746">
    <property type="protein sequence ID" value="QAA31107.1"/>
    <property type="molecule type" value="Genomic_DNA"/>
</dbReference>
<gene>
    <name evidence="2" type="ORF">C1I91_05200</name>
</gene>
<dbReference type="AlphaFoldDB" id="A0A3R5QWE5"/>
<protein>
    <submittedName>
        <fullName evidence="2">Thiazolylpeptide-type bacteriocin</fullName>
    </submittedName>
</protein>
<organism evidence="2 3">
    <name type="scientific">Clostridium manihotivorum</name>
    <dbReference type="NCBI Taxonomy" id="2320868"/>
    <lineage>
        <taxon>Bacteria</taxon>
        <taxon>Bacillati</taxon>
        <taxon>Bacillota</taxon>
        <taxon>Clostridia</taxon>
        <taxon>Eubacteriales</taxon>
        <taxon>Clostridiaceae</taxon>
        <taxon>Clostridium</taxon>
    </lineage>
</organism>
<accession>A0A3R5QWE5</accession>
<feature type="compositionally biased region" description="Low complexity" evidence="1">
    <location>
        <begin position="31"/>
        <end position="58"/>
    </location>
</feature>
<proteinExistence type="predicted"/>
<dbReference type="RefSeq" id="WP_128211761.1">
    <property type="nucleotide sequence ID" value="NZ_CP025746.1"/>
</dbReference>
<feature type="region of interest" description="Disordered" evidence="1">
    <location>
        <begin position="30"/>
        <end position="58"/>
    </location>
</feature>
<dbReference type="InterPro" id="IPR023895">
    <property type="entry name" value="Thiopep_bacteriocin_prcur"/>
</dbReference>
<dbReference type="Proteomes" id="UP000286268">
    <property type="component" value="Chromosome"/>
</dbReference>
<reference evidence="2 3" key="1">
    <citation type="submission" date="2018-01" db="EMBL/GenBank/DDBJ databases">
        <title>Genome Sequencing and Assembly of Anaerobacter polyendosporus strain CT4.</title>
        <authorList>
            <person name="Tachaapaikoon C."/>
            <person name="Sutheeworapong S."/>
            <person name="Jenjaroenpun P."/>
            <person name="Wongsurawat T."/>
            <person name="Nookeaw I."/>
            <person name="Cheawchanlertfa P."/>
            <person name="Kosugi A."/>
            <person name="Cheevadhanarak S."/>
            <person name="Ratanakhanokchai K."/>
        </authorList>
    </citation>
    <scope>NUCLEOTIDE SEQUENCE [LARGE SCALE GENOMIC DNA]</scope>
    <source>
        <strain evidence="2 3">CT4</strain>
    </source>
</reference>
<evidence type="ECO:0000313" key="3">
    <source>
        <dbReference type="Proteomes" id="UP000286268"/>
    </source>
</evidence>
<evidence type="ECO:0000313" key="2">
    <source>
        <dbReference type="EMBL" id="QAA31107.1"/>
    </source>
</evidence>
<dbReference type="NCBIfam" id="TIGR03892">
    <property type="entry name" value="thiopep_precurs"/>
    <property type="match status" value="1"/>
</dbReference>
<evidence type="ECO:0000256" key="1">
    <source>
        <dbReference type="SAM" id="MobiDB-lite"/>
    </source>
</evidence>
<dbReference type="KEGG" id="cmah:C1I91_05200"/>
<sequence length="58" mass="5920">MEEKKVQEINNILDDFDLEVIEMDNVQAVPSTAASGGNGSSTSTCGSSSSSTCSSSCA</sequence>
<name>A0A3R5QWE5_9CLOT</name>
<keyword evidence="3" id="KW-1185">Reference proteome</keyword>
<dbReference type="Pfam" id="PF19409">
    <property type="entry name" value="Thiopep_pre"/>
    <property type="match status" value="1"/>
</dbReference>